<dbReference type="Proteomes" id="UP000670092">
    <property type="component" value="Unassembled WGS sequence"/>
</dbReference>
<feature type="region of interest" description="Disordered" evidence="1">
    <location>
        <begin position="1"/>
        <end position="55"/>
    </location>
</feature>
<feature type="compositionally biased region" description="Low complexity" evidence="1">
    <location>
        <begin position="38"/>
        <end position="48"/>
    </location>
</feature>
<gene>
    <name evidence="2" type="ORF">I7I52_05152</name>
</gene>
<proteinExistence type="predicted"/>
<evidence type="ECO:0000313" key="3">
    <source>
        <dbReference type="Proteomes" id="UP000670092"/>
    </source>
</evidence>
<dbReference type="AlphaFoldDB" id="A0A8H7YLN4"/>
<organism evidence="2 3">
    <name type="scientific">Ajellomyces capsulatus</name>
    <name type="common">Darling's disease fungus</name>
    <name type="synonym">Histoplasma capsulatum</name>
    <dbReference type="NCBI Taxonomy" id="5037"/>
    <lineage>
        <taxon>Eukaryota</taxon>
        <taxon>Fungi</taxon>
        <taxon>Dikarya</taxon>
        <taxon>Ascomycota</taxon>
        <taxon>Pezizomycotina</taxon>
        <taxon>Eurotiomycetes</taxon>
        <taxon>Eurotiomycetidae</taxon>
        <taxon>Onygenales</taxon>
        <taxon>Ajellomycetaceae</taxon>
        <taxon>Histoplasma</taxon>
    </lineage>
</organism>
<comment type="caution">
    <text evidence="2">The sequence shown here is derived from an EMBL/GenBank/DDBJ whole genome shotgun (WGS) entry which is preliminary data.</text>
</comment>
<feature type="compositionally biased region" description="Basic and acidic residues" evidence="1">
    <location>
        <begin position="1"/>
        <end position="20"/>
    </location>
</feature>
<accession>A0A8H7YLN4</accession>
<reference evidence="2 3" key="1">
    <citation type="submission" date="2021-01" db="EMBL/GenBank/DDBJ databases">
        <title>Chromosome-level genome assembly of a human fungal pathogen reveals clustering of transcriptionally co-regulated genes.</title>
        <authorList>
            <person name="Voorhies M."/>
            <person name="Cohen S."/>
            <person name="Shea T.P."/>
            <person name="Petrus S."/>
            <person name="Munoz J.F."/>
            <person name="Poplawski S."/>
            <person name="Goldman W.E."/>
            <person name="Michael T."/>
            <person name="Cuomo C.A."/>
            <person name="Sil A."/>
            <person name="Beyhan S."/>
        </authorList>
    </citation>
    <scope>NUCLEOTIDE SEQUENCE [LARGE SCALE GENOMIC DNA]</scope>
    <source>
        <strain evidence="2 3">G184AR</strain>
    </source>
</reference>
<dbReference type="EMBL" id="JAEVHI010000004">
    <property type="protein sequence ID" value="KAG5293737.1"/>
    <property type="molecule type" value="Genomic_DNA"/>
</dbReference>
<protein>
    <submittedName>
        <fullName evidence="2">Aminophospholipid-translocating ATPase</fullName>
    </submittedName>
</protein>
<evidence type="ECO:0000313" key="2">
    <source>
        <dbReference type="EMBL" id="KAG5293737.1"/>
    </source>
</evidence>
<dbReference type="VEuPathDB" id="FungiDB:I7I52_05152"/>
<sequence>MQELLDRRTSQGQGKDKGGDGAHVQTEEVESGNSQPVANGAAAAGESADVPSCSRRSLDVHELLSKGFGAIRKGHL</sequence>
<evidence type="ECO:0000256" key="1">
    <source>
        <dbReference type="SAM" id="MobiDB-lite"/>
    </source>
</evidence>
<name>A0A8H7YLN4_AJECA</name>